<name>A0A4P8QN42_9GAMM</name>
<evidence type="ECO:0000256" key="3">
    <source>
        <dbReference type="ARBA" id="ARBA00022452"/>
    </source>
</evidence>
<dbReference type="GO" id="GO:0009279">
    <property type="term" value="C:cell outer membrane"/>
    <property type="evidence" value="ECO:0007669"/>
    <property type="project" value="UniProtKB-SubCell"/>
</dbReference>
<dbReference type="InterPro" id="IPR036942">
    <property type="entry name" value="Beta-barrel_TonB_sf"/>
</dbReference>
<dbReference type="PROSITE" id="PS00430">
    <property type="entry name" value="TONB_DEPENDENT_REC_1"/>
    <property type="match status" value="1"/>
</dbReference>
<evidence type="ECO:0000259" key="15">
    <source>
        <dbReference type="Pfam" id="PF00593"/>
    </source>
</evidence>
<evidence type="ECO:0000256" key="2">
    <source>
        <dbReference type="ARBA" id="ARBA00022448"/>
    </source>
</evidence>
<evidence type="ECO:0000256" key="5">
    <source>
        <dbReference type="ARBA" id="ARBA00022692"/>
    </source>
</evidence>
<dbReference type="AlphaFoldDB" id="A0A4P8QN42"/>
<evidence type="ECO:0000256" key="1">
    <source>
        <dbReference type="ARBA" id="ARBA00004571"/>
    </source>
</evidence>
<keyword evidence="8 12" id="KW-0798">TonB box</keyword>
<keyword evidence="10 11" id="KW-0998">Cell outer membrane</keyword>
<dbReference type="Proteomes" id="UP000299580">
    <property type="component" value="Chromosome"/>
</dbReference>
<evidence type="ECO:0000313" key="18">
    <source>
        <dbReference type="Proteomes" id="UP000299580"/>
    </source>
</evidence>
<evidence type="ECO:0000256" key="12">
    <source>
        <dbReference type="PROSITE-ProRule" id="PRU10143"/>
    </source>
</evidence>
<keyword evidence="18" id="KW-1185">Reference proteome</keyword>
<dbReference type="Gene3D" id="2.40.170.20">
    <property type="entry name" value="TonB-dependent receptor, beta-barrel domain"/>
    <property type="match status" value="1"/>
</dbReference>
<evidence type="ECO:0000256" key="6">
    <source>
        <dbReference type="ARBA" id="ARBA00023004"/>
    </source>
</evidence>
<evidence type="ECO:0000256" key="10">
    <source>
        <dbReference type="ARBA" id="ARBA00023237"/>
    </source>
</evidence>
<keyword evidence="9 11" id="KW-0472">Membrane</keyword>
<evidence type="ECO:0000259" key="16">
    <source>
        <dbReference type="Pfam" id="PF07715"/>
    </source>
</evidence>
<evidence type="ECO:0000256" key="7">
    <source>
        <dbReference type="ARBA" id="ARBA00023065"/>
    </source>
</evidence>
<keyword evidence="4" id="KW-0410">Iron transport</keyword>
<dbReference type="Pfam" id="PF07715">
    <property type="entry name" value="Plug"/>
    <property type="match status" value="1"/>
</dbReference>
<evidence type="ECO:0000256" key="14">
    <source>
        <dbReference type="SAM" id="MobiDB-lite"/>
    </source>
</evidence>
<keyword evidence="3 11" id="KW-1134">Transmembrane beta strand</keyword>
<dbReference type="PANTHER" id="PTHR32552:SF81">
    <property type="entry name" value="TONB-DEPENDENT OUTER MEMBRANE RECEPTOR"/>
    <property type="match status" value="1"/>
</dbReference>
<dbReference type="InterPro" id="IPR000531">
    <property type="entry name" value="Beta-barrel_TonB"/>
</dbReference>
<comment type="similarity">
    <text evidence="11 13">Belongs to the TonB-dependent receptor family.</text>
</comment>
<dbReference type="InterPro" id="IPR010916">
    <property type="entry name" value="TonB_box_CS"/>
</dbReference>
<dbReference type="InterPro" id="IPR012910">
    <property type="entry name" value="Plug_dom"/>
</dbReference>
<accession>A0A4P8QN42</accession>
<keyword evidence="6" id="KW-0408">Iron</keyword>
<dbReference type="RefSeq" id="WP_137713476.1">
    <property type="nucleotide sequence ID" value="NZ_CP034035.1"/>
</dbReference>
<gene>
    <name evidence="17" type="ORF">EH207_07860</name>
</gene>
<evidence type="ECO:0000256" key="8">
    <source>
        <dbReference type="ARBA" id="ARBA00023077"/>
    </source>
</evidence>
<evidence type="ECO:0000256" key="13">
    <source>
        <dbReference type="RuleBase" id="RU003357"/>
    </source>
</evidence>
<comment type="subcellular location">
    <subcellularLocation>
        <location evidence="1 11">Cell outer membrane</location>
        <topology evidence="1 11">Multi-pass membrane protein</topology>
    </subcellularLocation>
</comment>
<keyword evidence="7" id="KW-0406">Ion transport</keyword>
<dbReference type="EMBL" id="CP034035">
    <property type="protein sequence ID" value="QCR08437.1"/>
    <property type="molecule type" value="Genomic_DNA"/>
</dbReference>
<feature type="region of interest" description="Disordered" evidence="14">
    <location>
        <begin position="55"/>
        <end position="74"/>
    </location>
</feature>
<evidence type="ECO:0000313" key="17">
    <source>
        <dbReference type="EMBL" id="QCR08437.1"/>
    </source>
</evidence>
<feature type="domain" description="TonB-dependent receptor-like beta-barrel" evidence="15">
    <location>
        <begin position="314"/>
        <end position="677"/>
    </location>
</feature>
<protein>
    <submittedName>
        <fullName evidence="17">TonB-dependent receptor</fullName>
    </submittedName>
</protein>
<reference evidence="17 18" key="1">
    <citation type="submission" date="2018-11" db="EMBL/GenBank/DDBJ databases">
        <title>Genome sequences of Brenneria nigrifluens and Brenneria rubrifaciens.</title>
        <authorList>
            <person name="Poret-Peterson A.T."/>
            <person name="McClean A.E."/>
            <person name="Kluepfel D.A."/>
        </authorList>
    </citation>
    <scope>NUCLEOTIDE SEQUENCE [LARGE SCALE GENOMIC DNA]</scope>
    <source>
        <strain evidence="17 18">6D370</strain>
    </source>
</reference>
<dbReference type="KEGG" id="brb:EH207_07860"/>
<keyword evidence="2 11" id="KW-0813">Transport</keyword>
<keyword evidence="5 11" id="KW-0812">Transmembrane</keyword>
<dbReference type="InterPro" id="IPR039426">
    <property type="entry name" value="TonB-dep_rcpt-like"/>
</dbReference>
<dbReference type="PROSITE" id="PS52016">
    <property type="entry name" value="TONB_DEPENDENT_REC_3"/>
    <property type="match status" value="1"/>
</dbReference>
<keyword evidence="17" id="KW-0675">Receptor</keyword>
<dbReference type="OrthoDB" id="127311at2"/>
<feature type="domain" description="TonB-dependent receptor plug" evidence="16">
    <location>
        <begin position="87"/>
        <end position="201"/>
    </location>
</feature>
<dbReference type="SUPFAM" id="SSF56935">
    <property type="entry name" value="Porins"/>
    <property type="match status" value="1"/>
</dbReference>
<dbReference type="Pfam" id="PF00593">
    <property type="entry name" value="TonB_dep_Rec_b-barrel"/>
    <property type="match status" value="1"/>
</dbReference>
<feature type="short sequence motif" description="TonB box" evidence="12">
    <location>
        <begin position="74"/>
        <end position="80"/>
    </location>
</feature>
<sequence>MSTTYSAQRHRIPGGERESVDYTLSFPSLLTLGCWAVGSVVLPLSVSDARAAVEEEKEETRQDSSSVSPQEADTIVVTGEKRSRSIFDTGSSVEVYDARRLESTPGVAVASDLLKMTSNVVDTGAGNDLPTVRGIDGTGPAQGAHAFLNGSRARLNMAVDGRSLTYNELAFGPQSMWDIERVEVFRGPQSLLQGRNSIAGAVLITSKDPTFHWEQAVKGGIGNRHYSQTAAMVSGPIVEDELAFRVSVDRQRRRSTADLTAYAPVGDPREVEVTTSRAKLLYNPANLPELTTKLSLNHYDTRAPQNETTSSIRFETMRPVFETKSTSGIWDIAWEASDMVQLENKLLYTDFDNQRLTYDGLQSANIDGKEFQLEPLIRFGGSEDRLRALAGLRYFYAKQDERVNFNAYYGGVNTFDDKTEAFSAFAEVTYTVVPQVDVTLGGRVEREERRRQGGSSNVAIDFDEAYNVFLPKFETVWKPQDGQTYGARIARGYNAGGAGMTFYEPFVSYRYDAEYVWNYELFSRHQLKESNVELTTNIFYNDYKDMQLPVDVSASSVILNADKVTTYGAELGARWTPAWAFDLFGSVGLLKSKIESFSGSELEGNKLARAPGYTANVGARYRFAQGFELSGNVAFSDAYYSNNDNSPRGRISSYWMTNLQLAYTFSHGRAVLFAQNLFDYDDSVMSYYGSVRGVDYLSEVKPDRMIGASLELTF</sequence>
<dbReference type="PANTHER" id="PTHR32552">
    <property type="entry name" value="FERRICHROME IRON RECEPTOR-RELATED"/>
    <property type="match status" value="1"/>
</dbReference>
<proteinExistence type="inferred from homology"/>
<dbReference type="GO" id="GO:0006826">
    <property type="term" value="P:iron ion transport"/>
    <property type="evidence" value="ECO:0007669"/>
    <property type="project" value="UniProtKB-KW"/>
</dbReference>
<evidence type="ECO:0000256" key="11">
    <source>
        <dbReference type="PROSITE-ProRule" id="PRU01360"/>
    </source>
</evidence>
<organism evidence="17 18">
    <name type="scientific">Brenneria rubrifaciens</name>
    <dbReference type="NCBI Taxonomy" id="55213"/>
    <lineage>
        <taxon>Bacteria</taxon>
        <taxon>Pseudomonadati</taxon>
        <taxon>Pseudomonadota</taxon>
        <taxon>Gammaproteobacteria</taxon>
        <taxon>Enterobacterales</taxon>
        <taxon>Pectobacteriaceae</taxon>
        <taxon>Brenneria</taxon>
    </lineage>
</organism>
<evidence type="ECO:0000256" key="9">
    <source>
        <dbReference type="ARBA" id="ARBA00023136"/>
    </source>
</evidence>
<evidence type="ECO:0000256" key="4">
    <source>
        <dbReference type="ARBA" id="ARBA00022496"/>
    </source>
</evidence>